<evidence type="ECO:0000259" key="1">
    <source>
        <dbReference type="Pfam" id="PF13360"/>
    </source>
</evidence>
<gene>
    <name evidence="2" type="ORF">G3569_06685</name>
</gene>
<evidence type="ECO:0000313" key="2">
    <source>
        <dbReference type="EMBL" id="NGP88034.1"/>
    </source>
</evidence>
<dbReference type="SMART" id="SM00564">
    <property type="entry name" value="PQQ"/>
    <property type="match status" value="4"/>
</dbReference>
<dbReference type="Proteomes" id="UP000479132">
    <property type="component" value="Unassembled WGS sequence"/>
</dbReference>
<dbReference type="Pfam" id="PF13360">
    <property type="entry name" value="PQQ_2"/>
    <property type="match status" value="2"/>
</dbReference>
<dbReference type="EMBL" id="JAALLS010000007">
    <property type="protein sequence ID" value="NGP88034.1"/>
    <property type="molecule type" value="Genomic_DNA"/>
</dbReference>
<dbReference type="PROSITE" id="PS51257">
    <property type="entry name" value="PROKAR_LIPOPROTEIN"/>
    <property type="match status" value="1"/>
</dbReference>
<organism evidence="2 3">
    <name type="scientific">Fodinibius halophilus</name>
    <dbReference type="NCBI Taxonomy" id="1736908"/>
    <lineage>
        <taxon>Bacteria</taxon>
        <taxon>Pseudomonadati</taxon>
        <taxon>Balneolota</taxon>
        <taxon>Balneolia</taxon>
        <taxon>Balneolales</taxon>
        <taxon>Balneolaceae</taxon>
        <taxon>Fodinibius</taxon>
    </lineage>
</organism>
<feature type="domain" description="Pyrrolo-quinoline quinone repeat" evidence="1">
    <location>
        <begin position="132"/>
        <end position="300"/>
    </location>
</feature>
<dbReference type="InterPro" id="IPR011047">
    <property type="entry name" value="Quinoprotein_ADH-like_sf"/>
</dbReference>
<dbReference type="InterPro" id="IPR018391">
    <property type="entry name" value="PQQ_b-propeller_rpt"/>
</dbReference>
<comment type="caution">
    <text evidence="2">The sequence shown here is derived from an EMBL/GenBank/DDBJ whole genome shotgun (WGS) entry which is preliminary data.</text>
</comment>
<dbReference type="InterPro" id="IPR002372">
    <property type="entry name" value="PQQ_rpt_dom"/>
</dbReference>
<dbReference type="InterPro" id="IPR015943">
    <property type="entry name" value="WD40/YVTN_repeat-like_dom_sf"/>
</dbReference>
<dbReference type="RefSeq" id="WP_165267359.1">
    <property type="nucleotide sequence ID" value="NZ_JAALLS010000007.1"/>
</dbReference>
<dbReference type="SUPFAM" id="SSF50998">
    <property type="entry name" value="Quinoprotein alcohol dehydrogenase-like"/>
    <property type="match status" value="1"/>
</dbReference>
<dbReference type="PANTHER" id="PTHR34512">
    <property type="entry name" value="CELL SURFACE PROTEIN"/>
    <property type="match status" value="1"/>
</dbReference>
<sequence length="629" mass="70037">MESIKRPIFITALSIAGLLLAVGCASTKKATIATAWNQSVDWQLFTSAELVGDAYAVLQNEEDLLILEDRKGAAVVNEVRKNSGGVFAAFGKAIKESVQNPLSAKNDVSIRYWHKFLPGSEVLLLFDRSKDEGTIRAIQPADGTEKWTSTQLPWNLEKFRDEANFAVELLAQSSLQTAMGADVLTNVMLQTRAIDGMIAEVPGKNAFLFRTVDGNFQMIDTDTGKKHWETEDMSSTGIAAVTYLEGTNQLLVAGDMAGLKDIIKSADAQETMKQLYLFDADTGKLQWATKYLGREEQVRSIKKVDNLVHISFYGGSVELFNSDKGTRNFGTRDSNMMGTTRTASAMGGEYGIMETRDTAEPQFEGDFVYAVNPAGTRVVGMPDKKITKFNYRTGEVVWESPVLEKTPDIRDLLVRDDVVLARISMNTPDEGLGVKGNIVGGTKELGMYAFDKDTGKELWSYTEPFSKHISNVIYGDREGWAAGKNSVFKFDLNSGEVMAESTLEDPDVGTIYMLHEKGTNEILVRGQNGFAMIGKDSLKAEYGAEYAGRLQTYRLDDRYYYAMTEKLLSEKQTLYVYDLKANRKVTAFTLERPEQRIRGNIYNMGYAPLRRSQLLMTITPTGLKSYRME</sequence>
<evidence type="ECO:0000313" key="3">
    <source>
        <dbReference type="Proteomes" id="UP000479132"/>
    </source>
</evidence>
<proteinExistence type="predicted"/>
<dbReference type="PANTHER" id="PTHR34512:SF30">
    <property type="entry name" value="OUTER MEMBRANE PROTEIN ASSEMBLY FACTOR BAMB"/>
    <property type="match status" value="1"/>
</dbReference>
<reference evidence="2 3" key="1">
    <citation type="submission" date="2020-02" db="EMBL/GenBank/DDBJ databases">
        <title>Aliifodinibius halophilus 2W32, complete genome.</title>
        <authorList>
            <person name="Li Y."/>
            <person name="Wu S."/>
        </authorList>
    </citation>
    <scope>NUCLEOTIDE SEQUENCE [LARGE SCALE GENOMIC DNA]</scope>
    <source>
        <strain evidence="2 3">2W32</strain>
    </source>
</reference>
<dbReference type="AlphaFoldDB" id="A0A6M1TAN6"/>
<keyword evidence="3" id="KW-1185">Reference proteome</keyword>
<name>A0A6M1TAN6_9BACT</name>
<protein>
    <submittedName>
        <fullName evidence="2">PQQ-binding-like beta-propeller repeat protein</fullName>
    </submittedName>
</protein>
<feature type="domain" description="Pyrrolo-quinoline quinone repeat" evidence="1">
    <location>
        <begin position="359"/>
        <end position="579"/>
    </location>
</feature>
<dbReference type="Gene3D" id="2.130.10.10">
    <property type="entry name" value="YVTN repeat-like/Quinoprotein amine dehydrogenase"/>
    <property type="match status" value="1"/>
</dbReference>
<accession>A0A6M1TAN6</accession>